<organism evidence="1 2">
    <name type="scientific">Thermoproteota archaeon</name>
    <dbReference type="NCBI Taxonomy" id="2056631"/>
    <lineage>
        <taxon>Archaea</taxon>
        <taxon>Thermoproteota</taxon>
    </lineage>
</organism>
<proteinExistence type="predicted"/>
<comment type="caution">
    <text evidence="1">The sequence shown here is derived from an EMBL/GenBank/DDBJ whole genome shotgun (WGS) entry which is preliminary data.</text>
</comment>
<dbReference type="Gene3D" id="2.40.40.20">
    <property type="match status" value="1"/>
</dbReference>
<evidence type="ECO:0000313" key="1">
    <source>
        <dbReference type="EMBL" id="RLE48940.1"/>
    </source>
</evidence>
<evidence type="ECO:0000313" key="2">
    <source>
        <dbReference type="Proteomes" id="UP000278475"/>
    </source>
</evidence>
<dbReference type="InterPro" id="IPR009010">
    <property type="entry name" value="Asp_de-COase-like_dom_sf"/>
</dbReference>
<protein>
    <submittedName>
        <fullName evidence="1">Uncharacterized protein</fullName>
    </submittedName>
</protein>
<name>A0A497EQG7_9CREN</name>
<sequence>MPEKEMKAKRANVPSTIAALNPEDLKALGVSAGAEVEIMTQTRSLYLAAEAKSDVEQGFVGLSESNMDKLDIVDGDKVLVAVTKAAAGAVEEYYEPPP</sequence>
<dbReference type="Proteomes" id="UP000278475">
    <property type="component" value="Unassembled WGS sequence"/>
</dbReference>
<accession>A0A497EQG7</accession>
<gene>
    <name evidence="1" type="ORF">DRJ31_06180</name>
</gene>
<reference evidence="1 2" key="1">
    <citation type="submission" date="2018-06" db="EMBL/GenBank/DDBJ databases">
        <title>Extensive metabolic versatility and redundancy in microbially diverse, dynamic hydrothermal sediments.</title>
        <authorList>
            <person name="Dombrowski N."/>
            <person name="Teske A."/>
            <person name="Baker B.J."/>
        </authorList>
    </citation>
    <scope>NUCLEOTIDE SEQUENCE [LARGE SCALE GENOMIC DNA]</scope>
    <source>
        <strain evidence="1">B66_G16</strain>
    </source>
</reference>
<dbReference type="EMBL" id="QMQV01000053">
    <property type="protein sequence ID" value="RLE48940.1"/>
    <property type="molecule type" value="Genomic_DNA"/>
</dbReference>
<dbReference type="SUPFAM" id="SSF50692">
    <property type="entry name" value="ADC-like"/>
    <property type="match status" value="1"/>
</dbReference>
<dbReference type="AlphaFoldDB" id="A0A497EQG7"/>